<dbReference type="EMBL" id="MU003724">
    <property type="protein sequence ID" value="KAF2802225.1"/>
    <property type="molecule type" value="Genomic_DNA"/>
</dbReference>
<gene>
    <name evidence="2 4" type="ORF">BDZ99DRAFT_503988</name>
</gene>
<proteinExistence type="predicted"/>
<sequence>MIRRAPTAMTVMVPPVSIKSRHPTSHLSSTTRTNIRIAITYTTFPPATASKKPLSVMKTYLILITTLLSTAFGLPNENHHHGFAPDTPIPDSVPPTASPTPNISSSEMLPLGKRQDDKEKHVNYIAHCRSGPRIVFYADFSKSYDWTNHPTFFETYIYGGETFQLAEGSGHQDSGFHADFRDLAWQWYKKDAAVPVGSAKDRDGDLDCYKDTGRLLFAEAQPNGGEICEARYFCWQKSRGTVRLVSVCRLRRNFKRSNDEQPKTTKPGIVSVPLYDNVV</sequence>
<dbReference type="OrthoDB" id="10530252at2759"/>
<evidence type="ECO:0000313" key="2">
    <source>
        <dbReference type="EMBL" id="KAF2802225.1"/>
    </source>
</evidence>
<dbReference type="AlphaFoldDB" id="A0A6A6Y1X5"/>
<accession>A0A6A6Y1X5</accession>
<organism evidence="2">
    <name type="scientific">Mytilinidion resinicola</name>
    <dbReference type="NCBI Taxonomy" id="574789"/>
    <lineage>
        <taxon>Eukaryota</taxon>
        <taxon>Fungi</taxon>
        <taxon>Dikarya</taxon>
        <taxon>Ascomycota</taxon>
        <taxon>Pezizomycotina</taxon>
        <taxon>Dothideomycetes</taxon>
        <taxon>Pleosporomycetidae</taxon>
        <taxon>Mytilinidiales</taxon>
        <taxon>Mytilinidiaceae</taxon>
        <taxon>Mytilinidion</taxon>
    </lineage>
</organism>
<feature type="region of interest" description="Disordered" evidence="1">
    <location>
        <begin position="79"/>
        <end position="109"/>
    </location>
</feature>
<reference evidence="4" key="2">
    <citation type="submission" date="2020-04" db="EMBL/GenBank/DDBJ databases">
        <authorList>
            <consortium name="NCBI Genome Project"/>
        </authorList>
    </citation>
    <scope>NUCLEOTIDE SEQUENCE</scope>
    <source>
        <strain evidence="4">CBS 304.34</strain>
    </source>
</reference>
<name>A0A6A6Y1X5_9PEZI</name>
<reference evidence="2 4" key="1">
    <citation type="journal article" date="2020" name="Stud. Mycol.">
        <title>101 Dothideomycetes genomes: a test case for predicting lifestyles and emergence of pathogens.</title>
        <authorList>
            <person name="Haridas S."/>
            <person name="Albert R."/>
            <person name="Binder M."/>
            <person name="Bloem J."/>
            <person name="Labutti K."/>
            <person name="Salamov A."/>
            <person name="Andreopoulos B."/>
            <person name="Baker S."/>
            <person name="Barry K."/>
            <person name="Bills G."/>
            <person name="Bluhm B."/>
            <person name="Cannon C."/>
            <person name="Castanera R."/>
            <person name="Culley D."/>
            <person name="Daum C."/>
            <person name="Ezra D."/>
            <person name="Gonzalez J."/>
            <person name="Henrissat B."/>
            <person name="Kuo A."/>
            <person name="Liang C."/>
            <person name="Lipzen A."/>
            <person name="Lutzoni F."/>
            <person name="Magnuson J."/>
            <person name="Mondo S."/>
            <person name="Nolan M."/>
            <person name="Ohm R."/>
            <person name="Pangilinan J."/>
            <person name="Park H.-J."/>
            <person name="Ramirez L."/>
            <person name="Alfaro M."/>
            <person name="Sun H."/>
            <person name="Tritt A."/>
            <person name="Yoshinaga Y."/>
            <person name="Zwiers L.-H."/>
            <person name="Turgeon B."/>
            <person name="Goodwin S."/>
            <person name="Spatafora J."/>
            <person name="Crous P."/>
            <person name="Grigoriev I."/>
        </authorList>
    </citation>
    <scope>NUCLEOTIDE SEQUENCE</scope>
    <source>
        <strain evidence="2 4">CBS 304.34</strain>
    </source>
</reference>
<feature type="compositionally biased region" description="Pro residues" evidence="1">
    <location>
        <begin position="87"/>
        <end position="98"/>
    </location>
</feature>
<dbReference type="GeneID" id="54464896"/>
<reference evidence="4" key="3">
    <citation type="submission" date="2025-04" db="UniProtKB">
        <authorList>
            <consortium name="RefSeq"/>
        </authorList>
    </citation>
    <scope>IDENTIFICATION</scope>
    <source>
        <strain evidence="4">CBS 304.34</strain>
    </source>
</reference>
<keyword evidence="3" id="KW-1185">Reference proteome</keyword>
<evidence type="ECO:0000313" key="4">
    <source>
        <dbReference type="RefSeq" id="XP_033569189.1"/>
    </source>
</evidence>
<dbReference type="RefSeq" id="XP_033569189.1">
    <property type="nucleotide sequence ID" value="XM_033724003.1"/>
</dbReference>
<evidence type="ECO:0000256" key="1">
    <source>
        <dbReference type="SAM" id="MobiDB-lite"/>
    </source>
</evidence>
<protein>
    <submittedName>
        <fullName evidence="2 4">Uncharacterized protein</fullName>
    </submittedName>
</protein>
<evidence type="ECO:0000313" key="3">
    <source>
        <dbReference type="Proteomes" id="UP000504636"/>
    </source>
</evidence>
<dbReference type="Proteomes" id="UP000504636">
    <property type="component" value="Unplaced"/>
</dbReference>